<evidence type="ECO:0000256" key="1">
    <source>
        <dbReference type="SAM" id="SignalP"/>
    </source>
</evidence>
<feature type="chain" id="PRO_5029771904" evidence="1">
    <location>
        <begin position="19"/>
        <end position="404"/>
    </location>
</feature>
<proteinExistence type="evidence at transcript level"/>
<dbReference type="PANTHER" id="PTHR33390:SF1">
    <property type="entry name" value="STRESS UP-REGULATED NOD 19 PROTEIN"/>
    <property type="match status" value="1"/>
</dbReference>
<sequence>MLRQLLVVLLALATCTGAVRQFYQDNAFLELSKYNPFPDLPFAGNGTCDDPTRNDDGTTTVRCLGPAHPLKPGQTESVMMYLGNPYPAAGKVSVLSLTAELVDGSRQPVPLSDVYVHHYVSSSKFILGNGAELRGSFTRKPLLEPYSLVVDTEDLKEDLIRYTNIQLINTIGVKEADKRECLECWCKDNPDKGSFMCCKDCPAEEGPSVDYHLEYTVTYRPIEENDAGIKKIDFIGFDIVGGRVEYDITAPQGPNTTLRRVYDAVIDGACPQKKPFEVVRCSAHQHVGSQCMSLYNLDTDELICRSCPVYGTQPGVPGDEDGYVVAMTDGDPSPPYLIAPGTRVRLFSDYDGSERRLGVMGLMSVWVAGLGSERTGQFGAMSKMMPPQVLRALEAGVVSTKFSH</sequence>
<reference evidence="2" key="1">
    <citation type="journal article" date="2020" name="Microb. Ecol.">
        <title>The Under-explored Extracellular Proteome of Aero-Terrestrial Microalgae Provides Clues on Different Mechanisms of Desiccation Tolerance in Non-Model Organisms.</title>
        <authorList>
            <person name="Gonzalez-Hourcade M."/>
            <person name="Del Campo E.M."/>
            <person name="Casano L.M."/>
        </authorList>
    </citation>
    <scope>NUCLEOTIDE SEQUENCE</scope>
    <source>
        <strain evidence="2">SAG 216-12</strain>
    </source>
</reference>
<feature type="signal peptide" evidence="1">
    <location>
        <begin position="1"/>
        <end position="18"/>
    </location>
</feature>
<dbReference type="AlphaFoldDB" id="A0A7L9QEG5"/>
<dbReference type="EMBL" id="MT438901">
    <property type="protein sequence ID" value="QOL01148.1"/>
    <property type="molecule type" value="mRNA"/>
</dbReference>
<protein>
    <submittedName>
        <fullName evidence="2">Putative extracellular protein CSOL_071</fullName>
    </submittedName>
</protein>
<name>A0A7L9QEG5_9CHLO</name>
<dbReference type="Pfam" id="PF07712">
    <property type="entry name" value="SURNod19"/>
    <property type="match status" value="1"/>
</dbReference>
<dbReference type="PANTHER" id="PTHR33390">
    <property type="entry name" value="STRESS UP-REGULATED NOD 19 PROTEIN"/>
    <property type="match status" value="1"/>
</dbReference>
<accession>A0A7L9QEG5</accession>
<evidence type="ECO:0000313" key="2">
    <source>
        <dbReference type="EMBL" id="QOL01148.1"/>
    </source>
</evidence>
<keyword evidence="1" id="KW-0732">Signal</keyword>
<dbReference type="InterPro" id="IPR011692">
    <property type="entry name" value="Stress_up-reg_Nod19"/>
</dbReference>
<organism evidence="2">
    <name type="scientific">Pseudococcomyxa simplex</name>
    <dbReference type="NCBI Taxonomy" id="464287"/>
    <lineage>
        <taxon>Eukaryota</taxon>
        <taxon>Viridiplantae</taxon>
        <taxon>Chlorophyta</taxon>
        <taxon>core chlorophytes</taxon>
        <taxon>Trebouxiophyceae</taxon>
        <taxon>Chlorellales</taxon>
        <taxon>Oocystaceae</taxon>
        <taxon>Pseudococcomyxa</taxon>
    </lineage>
</organism>